<dbReference type="SUPFAM" id="SSF56059">
    <property type="entry name" value="Glutathione synthetase ATP-binding domain-like"/>
    <property type="match status" value="1"/>
</dbReference>
<protein>
    <recommendedName>
        <fullName evidence="3">ATP-grasp domain-containing protein</fullName>
    </recommendedName>
</protein>
<gene>
    <name evidence="4" type="ORF">LTR97_004268</name>
</gene>
<keyword evidence="2" id="KW-1133">Transmembrane helix</keyword>
<dbReference type="Gene3D" id="3.40.50.20">
    <property type="match status" value="1"/>
</dbReference>
<keyword evidence="1" id="KW-0547">Nucleotide-binding</keyword>
<accession>A0AAN7WL31</accession>
<keyword evidence="2" id="KW-0472">Membrane</keyword>
<dbReference type="Gene3D" id="3.30.470.20">
    <property type="entry name" value="ATP-grasp fold, B domain"/>
    <property type="match status" value="1"/>
</dbReference>
<evidence type="ECO:0000313" key="5">
    <source>
        <dbReference type="Proteomes" id="UP001310594"/>
    </source>
</evidence>
<dbReference type="InterPro" id="IPR036291">
    <property type="entry name" value="NAD(P)-bd_dom_sf"/>
</dbReference>
<evidence type="ECO:0000256" key="2">
    <source>
        <dbReference type="SAM" id="Phobius"/>
    </source>
</evidence>
<dbReference type="GO" id="GO:0005524">
    <property type="term" value="F:ATP binding"/>
    <property type="evidence" value="ECO:0007669"/>
    <property type="project" value="UniProtKB-UniRule"/>
</dbReference>
<keyword evidence="2" id="KW-0812">Transmembrane</keyword>
<organism evidence="4 5">
    <name type="scientific">Elasticomyces elasticus</name>
    <dbReference type="NCBI Taxonomy" id="574655"/>
    <lineage>
        <taxon>Eukaryota</taxon>
        <taxon>Fungi</taxon>
        <taxon>Dikarya</taxon>
        <taxon>Ascomycota</taxon>
        <taxon>Pezizomycotina</taxon>
        <taxon>Dothideomycetes</taxon>
        <taxon>Dothideomycetidae</taxon>
        <taxon>Mycosphaerellales</taxon>
        <taxon>Teratosphaeriaceae</taxon>
        <taxon>Elasticomyces</taxon>
    </lineage>
</organism>
<dbReference type="InterPro" id="IPR011761">
    <property type="entry name" value="ATP-grasp"/>
</dbReference>
<keyword evidence="1" id="KW-0067">ATP-binding</keyword>
<reference evidence="4" key="1">
    <citation type="submission" date="2023-08" db="EMBL/GenBank/DDBJ databases">
        <title>Black Yeasts Isolated from many extreme environments.</title>
        <authorList>
            <person name="Coleine C."/>
            <person name="Stajich J.E."/>
            <person name="Selbmann L."/>
        </authorList>
    </citation>
    <scope>NUCLEOTIDE SEQUENCE</scope>
    <source>
        <strain evidence="4">CCFEE 5810</strain>
    </source>
</reference>
<feature type="domain" description="ATP-grasp" evidence="3">
    <location>
        <begin position="210"/>
        <end position="411"/>
    </location>
</feature>
<evidence type="ECO:0000259" key="3">
    <source>
        <dbReference type="PROSITE" id="PS50975"/>
    </source>
</evidence>
<dbReference type="GO" id="GO:0046872">
    <property type="term" value="F:metal ion binding"/>
    <property type="evidence" value="ECO:0007669"/>
    <property type="project" value="InterPro"/>
</dbReference>
<feature type="transmembrane region" description="Helical" evidence="2">
    <location>
        <begin position="34"/>
        <end position="61"/>
    </location>
</feature>
<dbReference type="Proteomes" id="UP001310594">
    <property type="component" value="Unassembled WGS sequence"/>
</dbReference>
<dbReference type="InterPro" id="IPR013815">
    <property type="entry name" value="ATP_grasp_subdomain_1"/>
</dbReference>
<evidence type="ECO:0000313" key="4">
    <source>
        <dbReference type="EMBL" id="KAK5701455.1"/>
    </source>
</evidence>
<dbReference type="PROSITE" id="PS50975">
    <property type="entry name" value="ATP_GRASP"/>
    <property type="match status" value="1"/>
</dbReference>
<name>A0AAN7WL31_9PEZI</name>
<dbReference type="AlphaFoldDB" id="A0AAN7WL31"/>
<dbReference type="EMBL" id="JAVRQU010000006">
    <property type="protein sequence ID" value="KAK5701455.1"/>
    <property type="molecule type" value="Genomic_DNA"/>
</dbReference>
<dbReference type="Gene3D" id="3.30.1490.20">
    <property type="entry name" value="ATP-grasp fold, A domain"/>
    <property type="match status" value="1"/>
</dbReference>
<dbReference type="SUPFAM" id="SSF51735">
    <property type="entry name" value="NAD(P)-binding Rossmann-fold domains"/>
    <property type="match status" value="1"/>
</dbReference>
<proteinExistence type="predicted"/>
<sequence length="540" mass="60216">MSFEQLPLLWLRLAQVNNMLDGNSSFLAHAAQDVALIVLSFAFLPLDTFIVCFCYVLSYFYPLQAIQQRRHVRSTSTPYFEARTILITGVGMTKGLAIARLFYAAGHNAIGADFEPMLLPTSSGRVSRALKSFHKLSKPDGSREKAARYTNELLNLIRQEKVDIWVSCSGVASAVEDGMAKEMIETVTNCKCVQYDVSTTKKLHEKHSFMDHTKSLGLPIPETHTVTSKAAALQVLDDASGKGIQYVMKYIGTDDSVRGDMTLLPRSTPAQTKAHISRFQISEERPWILQQYIRGPEYCTHALVVRGEVKAFVACPSAELLMHYEALPSSSALSMSMLRFTQEFAAAGGTSFTGHLSFDFLVETHEAEKALRDPNANVHLYPIECNPRAHTAVCLFGNTLEMVDAYLTILEPKQALASSPSNTSLTPNGLAAAPVFPRTPQKYYWIAHDLGEFVIGPVLSLISSLYSSSKGGTDVGKVMECFATFADHVLNRHEGMFEVWDPLPAWWLHHVYWPTQFLMALLFQRKWSRVNVSTCKMFMC</sequence>
<evidence type="ECO:0000256" key="1">
    <source>
        <dbReference type="PROSITE-ProRule" id="PRU00409"/>
    </source>
</evidence>
<comment type="caution">
    <text evidence="4">The sequence shown here is derived from an EMBL/GenBank/DDBJ whole genome shotgun (WGS) entry which is preliminary data.</text>
</comment>